<evidence type="ECO:0000313" key="3">
    <source>
        <dbReference type="Proteomes" id="UP001190700"/>
    </source>
</evidence>
<protein>
    <submittedName>
        <fullName evidence="2">Uncharacterized protein</fullName>
    </submittedName>
</protein>
<dbReference type="EMBL" id="LGRX02023034">
    <property type="protein sequence ID" value="KAK3254925.1"/>
    <property type="molecule type" value="Genomic_DNA"/>
</dbReference>
<feature type="transmembrane region" description="Helical" evidence="1">
    <location>
        <begin position="6"/>
        <end position="23"/>
    </location>
</feature>
<name>A0AAE0F8B8_9CHLO</name>
<dbReference type="InterPro" id="IPR052925">
    <property type="entry name" value="Phage_Integrase-like_Recomb"/>
</dbReference>
<dbReference type="InterPro" id="IPR013762">
    <property type="entry name" value="Integrase-like_cat_sf"/>
</dbReference>
<keyword evidence="1" id="KW-0472">Membrane</keyword>
<dbReference type="AlphaFoldDB" id="A0AAE0F8B8"/>
<keyword evidence="1" id="KW-1133">Transmembrane helix</keyword>
<comment type="caution">
    <text evidence="2">The sequence shown here is derived from an EMBL/GenBank/DDBJ whole genome shotgun (WGS) entry which is preliminary data.</text>
</comment>
<sequence length="162" mass="18337">MDFYDVNMVTLWAVMLVALFGMLRKDNVTVGKEGAFNPFRNLTREDFVRDGQLKVPWVRIKSAKTIQFFEREHRVPLVETGGTLCPVTAIANCFKATPQGPQSPAFVWRKERGAVVPLTHATFVKNVKVLIWKAGMEPSKFSGHNFCRGGPQWPLSWGWTTP</sequence>
<reference evidence="2 3" key="1">
    <citation type="journal article" date="2015" name="Genome Biol. Evol.">
        <title>Comparative Genomics of a Bacterivorous Green Alga Reveals Evolutionary Causalities and Consequences of Phago-Mixotrophic Mode of Nutrition.</title>
        <authorList>
            <person name="Burns J.A."/>
            <person name="Paasch A."/>
            <person name="Narechania A."/>
            <person name="Kim E."/>
        </authorList>
    </citation>
    <scope>NUCLEOTIDE SEQUENCE [LARGE SCALE GENOMIC DNA]</scope>
    <source>
        <strain evidence="2 3">PLY_AMNH</strain>
    </source>
</reference>
<dbReference type="GO" id="GO:0003677">
    <property type="term" value="F:DNA binding"/>
    <property type="evidence" value="ECO:0007669"/>
    <property type="project" value="InterPro"/>
</dbReference>
<dbReference type="PANTHER" id="PTHR34605">
    <property type="entry name" value="PHAGE_INTEGRASE DOMAIN-CONTAINING PROTEIN"/>
    <property type="match status" value="1"/>
</dbReference>
<dbReference type="Proteomes" id="UP001190700">
    <property type="component" value="Unassembled WGS sequence"/>
</dbReference>
<dbReference type="PANTHER" id="PTHR34605:SF5">
    <property type="entry name" value="INTEGRASE_RECOMBINASE XERD HOMOLOG"/>
    <property type="match status" value="1"/>
</dbReference>
<keyword evidence="3" id="KW-1185">Reference proteome</keyword>
<dbReference type="GO" id="GO:0006310">
    <property type="term" value="P:DNA recombination"/>
    <property type="evidence" value="ECO:0007669"/>
    <property type="project" value="InterPro"/>
</dbReference>
<dbReference type="GO" id="GO:0015074">
    <property type="term" value="P:DNA integration"/>
    <property type="evidence" value="ECO:0007669"/>
    <property type="project" value="InterPro"/>
</dbReference>
<dbReference type="Gene3D" id="1.10.443.10">
    <property type="entry name" value="Intergrase catalytic core"/>
    <property type="match status" value="1"/>
</dbReference>
<evidence type="ECO:0000313" key="2">
    <source>
        <dbReference type="EMBL" id="KAK3254925.1"/>
    </source>
</evidence>
<proteinExistence type="predicted"/>
<keyword evidence="1" id="KW-0812">Transmembrane</keyword>
<organism evidence="2 3">
    <name type="scientific">Cymbomonas tetramitiformis</name>
    <dbReference type="NCBI Taxonomy" id="36881"/>
    <lineage>
        <taxon>Eukaryota</taxon>
        <taxon>Viridiplantae</taxon>
        <taxon>Chlorophyta</taxon>
        <taxon>Pyramimonadophyceae</taxon>
        <taxon>Pyramimonadales</taxon>
        <taxon>Pyramimonadaceae</taxon>
        <taxon>Cymbomonas</taxon>
    </lineage>
</organism>
<evidence type="ECO:0000256" key="1">
    <source>
        <dbReference type="SAM" id="Phobius"/>
    </source>
</evidence>
<gene>
    <name evidence="2" type="ORF">CYMTET_35880</name>
</gene>
<accession>A0AAE0F8B8</accession>